<dbReference type="PANTHER" id="PTHR37947">
    <property type="entry name" value="BLL2462 PROTEIN"/>
    <property type="match status" value="1"/>
</dbReference>
<feature type="transmembrane region" description="Helical" evidence="1">
    <location>
        <begin position="651"/>
        <end position="668"/>
    </location>
</feature>
<evidence type="ECO:0000313" key="3">
    <source>
        <dbReference type="Proteomes" id="UP000252249"/>
    </source>
</evidence>
<accession>A0A368P551</accession>
<evidence type="ECO:0000256" key="1">
    <source>
        <dbReference type="SAM" id="Phobius"/>
    </source>
</evidence>
<comment type="caution">
    <text evidence="2">The sequence shown here is derived from an EMBL/GenBank/DDBJ whole genome shotgun (WGS) entry which is preliminary data.</text>
</comment>
<gene>
    <name evidence="2" type="ORF">DU428_06340</name>
</gene>
<dbReference type="AlphaFoldDB" id="A0A368P551"/>
<dbReference type="Proteomes" id="UP000252249">
    <property type="component" value="Unassembled WGS sequence"/>
</dbReference>
<evidence type="ECO:0000313" key="2">
    <source>
        <dbReference type="EMBL" id="RCU57410.1"/>
    </source>
</evidence>
<reference evidence="2 3" key="1">
    <citation type="submission" date="2018-07" db="EMBL/GenBank/DDBJ databases">
        <title>Oceanihabitans testaceum sp. nov., isolated from marine sediment.</title>
        <authorList>
            <person name="Li C.-M."/>
        </authorList>
    </citation>
    <scope>NUCLEOTIDE SEQUENCE [LARGE SCALE GENOMIC DNA]</scope>
    <source>
        <strain evidence="2 3">S9-10</strain>
    </source>
</reference>
<keyword evidence="3" id="KW-1185">Reference proteome</keyword>
<dbReference type="PANTHER" id="PTHR37947:SF1">
    <property type="entry name" value="BLL2462 PROTEIN"/>
    <property type="match status" value="1"/>
</dbReference>
<proteinExistence type="predicted"/>
<dbReference type="InterPro" id="IPR036465">
    <property type="entry name" value="vWFA_dom_sf"/>
</dbReference>
<protein>
    <submittedName>
        <fullName evidence="2">VWA domain-containing protein</fullName>
    </submittedName>
</protein>
<dbReference type="RefSeq" id="WP_113966125.1">
    <property type="nucleotide sequence ID" value="NZ_QNRP01000002.1"/>
</dbReference>
<feature type="transmembrane region" description="Helical" evidence="1">
    <location>
        <begin position="6"/>
        <end position="22"/>
    </location>
</feature>
<organism evidence="2 3">
    <name type="scientific">Oceanihabitans sediminis</name>
    <dbReference type="NCBI Taxonomy" id="1812012"/>
    <lineage>
        <taxon>Bacteria</taxon>
        <taxon>Pseudomonadati</taxon>
        <taxon>Bacteroidota</taxon>
        <taxon>Flavobacteriia</taxon>
        <taxon>Flavobacteriales</taxon>
        <taxon>Flavobacteriaceae</taxon>
        <taxon>Oceanihabitans</taxon>
    </lineage>
</organism>
<dbReference type="OrthoDB" id="9763076at2"/>
<keyword evidence="1" id="KW-0812">Transmembrane</keyword>
<keyword evidence="1" id="KW-1133">Transmembrane helix</keyword>
<keyword evidence="1" id="KW-0472">Membrane</keyword>
<sequence>MQIETLLYIILSGIIALLVALFQYNVKGKNKSNWLFAFLRFISVFTLLLLLVNPKFEKISFYTEKPNLIIAVDNSSSIAHLQQTENVSELVSTLKENKNLLDKFNLNFFSFGKDLQASDSLSFKEQETNIDKAFSEFSQIYKNTTSPIILLSDGNQTYGNDYVYSAEKVNQPIYPIILGDTVKYTDLKLQQLNVNKYAFLKNNFPVEAIVAYNGNSSVTSKFVVTSGVSTVYSENISFSKEDNSKILNFTLPANRVGVQSYKAQILPLDSEKNTINNYKNFAVEVIDQKTNVAIVSDLIHPDLGAFKKSIETNEQRSVSILSPKEYLSQKNDFQLVILYQPNNTFKSVFEDLQQNNANKLVVLGTKTDYSFVNKNTTDYKHDITSQTEDYQASLNTNYTTFIIDDLDFESFPPLQSAFGKATFSIPVETILNKKIGSIETEDPLLLSFETNGRREVLLLGEDIWRWRAQSFLNNKSFNNFDTFIGKLVQYLASNKRKNRLNIDYESFYQGSSNRVIKAQFFNKNYEFDAKESLNIILKNKTTEEITTLPFILKGNHYQVDISHLPAGEYSFTVKATSENISESGAFQILEYYIEQQFLNANVSKLEQVAEKTNGTSYFVAKTETLIDDLLKDERYATIQKSSKNIVPLIDFKFFLGLLILSLAIEWFLRKYKGLI</sequence>
<name>A0A368P551_9FLAO</name>
<dbReference type="SUPFAM" id="SSF53300">
    <property type="entry name" value="vWA-like"/>
    <property type="match status" value="1"/>
</dbReference>
<feature type="transmembrane region" description="Helical" evidence="1">
    <location>
        <begin position="34"/>
        <end position="52"/>
    </location>
</feature>
<dbReference type="EMBL" id="QPIG01000002">
    <property type="protein sequence ID" value="RCU57410.1"/>
    <property type="molecule type" value="Genomic_DNA"/>
</dbReference>